<proteinExistence type="predicted"/>
<feature type="compositionally biased region" description="Basic residues" evidence="1">
    <location>
        <begin position="172"/>
        <end position="182"/>
    </location>
</feature>
<name>A0AAE1R9S7_9SOLA</name>
<sequence>MPSHILYTNPHLPTKSFTSLFSSPQLFFEQPKQPYSIIIVRVKGEASRNEICVREWRIKKDAAQNKLERKGVEATGVLDPIVNPDVRKEIAKLKLSLSAVEGSLHKIQVLSSSNEVSKRKEDHPSNFDKYIRFSSPESSITKSEMKNLEIKSPSSQISQGTDKSQDTERNKTPRKITHNTID</sequence>
<dbReference type="EMBL" id="JAVYJV010000018">
    <property type="protein sequence ID" value="KAK4347911.1"/>
    <property type="molecule type" value="Genomic_DNA"/>
</dbReference>
<feature type="region of interest" description="Disordered" evidence="1">
    <location>
        <begin position="136"/>
        <end position="182"/>
    </location>
</feature>
<feature type="region of interest" description="Disordered" evidence="1">
    <location>
        <begin position="112"/>
        <end position="131"/>
    </location>
</feature>
<feature type="compositionally biased region" description="Polar residues" evidence="1">
    <location>
        <begin position="152"/>
        <end position="162"/>
    </location>
</feature>
<organism evidence="2 3">
    <name type="scientific">Anisodus tanguticus</name>
    <dbReference type="NCBI Taxonomy" id="243964"/>
    <lineage>
        <taxon>Eukaryota</taxon>
        <taxon>Viridiplantae</taxon>
        <taxon>Streptophyta</taxon>
        <taxon>Embryophyta</taxon>
        <taxon>Tracheophyta</taxon>
        <taxon>Spermatophyta</taxon>
        <taxon>Magnoliopsida</taxon>
        <taxon>eudicotyledons</taxon>
        <taxon>Gunneridae</taxon>
        <taxon>Pentapetalae</taxon>
        <taxon>asterids</taxon>
        <taxon>lamiids</taxon>
        <taxon>Solanales</taxon>
        <taxon>Solanaceae</taxon>
        <taxon>Solanoideae</taxon>
        <taxon>Hyoscyameae</taxon>
        <taxon>Anisodus</taxon>
    </lineage>
</organism>
<evidence type="ECO:0000313" key="3">
    <source>
        <dbReference type="Proteomes" id="UP001291623"/>
    </source>
</evidence>
<keyword evidence="3" id="KW-1185">Reference proteome</keyword>
<accession>A0AAE1R9S7</accession>
<feature type="compositionally biased region" description="Basic and acidic residues" evidence="1">
    <location>
        <begin position="116"/>
        <end position="131"/>
    </location>
</feature>
<dbReference type="AlphaFoldDB" id="A0AAE1R9S7"/>
<dbReference type="Proteomes" id="UP001291623">
    <property type="component" value="Unassembled WGS sequence"/>
</dbReference>
<evidence type="ECO:0000256" key="1">
    <source>
        <dbReference type="SAM" id="MobiDB-lite"/>
    </source>
</evidence>
<gene>
    <name evidence="2" type="ORF">RND71_034250</name>
</gene>
<evidence type="ECO:0000313" key="2">
    <source>
        <dbReference type="EMBL" id="KAK4347911.1"/>
    </source>
</evidence>
<reference evidence="2" key="1">
    <citation type="submission" date="2023-12" db="EMBL/GenBank/DDBJ databases">
        <title>Genome assembly of Anisodus tanguticus.</title>
        <authorList>
            <person name="Wang Y.-J."/>
        </authorList>
    </citation>
    <scope>NUCLEOTIDE SEQUENCE</scope>
    <source>
        <strain evidence="2">KB-2021</strain>
        <tissue evidence="2">Leaf</tissue>
    </source>
</reference>
<comment type="caution">
    <text evidence="2">The sequence shown here is derived from an EMBL/GenBank/DDBJ whole genome shotgun (WGS) entry which is preliminary data.</text>
</comment>
<protein>
    <submittedName>
        <fullName evidence="2">Uncharacterized protein</fullName>
    </submittedName>
</protein>